<dbReference type="InterPro" id="IPR036396">
    <property type="entry name" value="Cyt_P450_sf"/>
</dbReference>
<comment type="similarity">
    <text evidence="2">Belongs to the cytochrome P450 family.</text>
</comment>
<evidence type="ECO:0000256" key="8">
    <source>
        <dbReference type="SAM" id="Phobius"/>
    </source>
</evidence>
<accession>A0A4S1WMF2</accession>
<dbReference type="Gene3D" id="1.10.630.10">
    <property type="entry name" value="Cytochrome P450"/>
    <property type="match status" value="1"/>
</dbReference>
<evidence type="ECO:0000256" key="7">
    <source>
        <dbReference type="ARBA" id="ARBA00023004"/>
    </source>
</evidence>
<keyword evidence="4" id="KW-0349">Heme</keyword>
<dbReference type="InterPro" id="IPR011008">
    <property type="entry name" value="Dimeric_a/b-barrel"/>
</dbReference>
<feature type="transmembrane region" description="Helical" evidence="8">
    <location>
        <begin position="751"/>
        <end position="775"/>
    </location>
</feature>
<keyword evidence="5" id="KW-0479">Metal-binding</keyword>
<keyword evidence="10" id="KW-1185">Reference proteome</keyword>
<evidence type="ECO:0000256" key="2">
    <source>
        <dbReference type="ARBA" id="ARBA00010617"/>
    </source>
</evidence>
<keyword evidence="6" id="KW-0560">Oxidoreductase</keyword>
<comment type="cofactor">
    <cofactor evidence="1">
        <name>heme b</name>
        <dbReference type="ChEBI" id="CHEBI:60344"/>
    </cofactor>
</comment>
<dbReference type="GO" id="GO:0004601">
    <property type="term" value="F:peroxidase activity"/>
    <property type="evidence" value="ECO:0007669"/>
    <property type="project" value="UniProtKB-KW"/>
</dbReference>
<keyword evidence="3" id="KW-0575">Peroxidase</keyword>
<keyword evidence="8" id="KW-1133">Transmembrane helix</keyword>
<feature type="transmembrane region" description="Helical" evidence="8">
    <location>
        <begin position="718"/>
        <end position="739"/>
    </location>
</feature>
<evidence type="ECO:0000256" key="6">
    <source>
        <dbReference type="ARBA" id="ARBA00023002"/>
    </source>
</evidence>
<dbReference type="GO" id="GO:0020037">
    <property type="term" value="F:heme binding"/>
    <property type="evidence" value="ECO:0007669"/>
    <property type="project" value="InterPro"/>
</dbReference>
<dbReference type="InterPro" id="IPR001128">
    <property type="entry name" value="Cyt_P450"/>
</dbReference>
<dbReference type="PRINTS" id="PR00359">
    <property type="entry name" value="BP450"/>
</dbReference>
<dbReference type="OrthoDB" id="236246at2"/>
<organism evidence="9 10">
    <name type="scientific">Sphingomonas naasensis</name>
    <dbReference type="NCBI Taxonomy" id="1344951"/>
    <lineage>
        <taxon>Bacteria</taxon>
        <taxon>Pseudomonadati</taxon>
        <taxon>Pseudomonadota</taxon>
        <taxon>Alphaproteobacteria</taxon>
        <taxon>Sphingomonadales</taxon>
        <taxon>Sphingomonadaceae</taxon>
        <taxon>Sphingomonas</taxon>
    </lineage>
</organism>
<dbReference type="Proteomes" id="UP000309848">
    <property type="component" value="Unassembled WGS sequence"/>
</dbReference>
<sequence>MAKTKYFDRILEVRGAWRQPRIGELLEFDFNRLGRNTWREKIVGAVVDGLLPVLLWLGRSFFPVFRLNGVYWVCRAEDVEAVLADGATFPTPFGPEMAELSGGHAAPPTTGPIDRGDEVNFSLGMDGPDQARQNAIIRSVVLPGDTERVGRYARAFALSLIAGGKGRLDVVGDLSIRIPTEICRRYFGLGIADPDSFAEWAMSVSALVFADPYGDPTTREVALAGAQRLRRIIDIAIARARRPVARAVALGTPDLAQLTLVERLVALSQHDRALELQDDEIRAILLGMVVGFVPTNGVGGAKMIEEILRRPEVFDLACKVARAGKVERLEAILLEAARLNPGLAPGQWRYCPGGATVAGREIPAGATVMVATMSAMRDRRRWAHPGRFDPNRGQEPGLIFGDGLHECVGKYLAMRIIREALLPLFALPGLRVAAGPRGRMQRVGYFTKRLDMVYDGPASTQSQIIIAIPVVDTGKVTDIREALRDMGNPASSKVTAALDATGIVHFSSCSLINAGVPGAPEFRLLIELNVDGQRDAAIHCYAVAMGRWIRPIVALALGDAPDSLEAALRRHALDLHFWPWGSTGLHFPGTGEFSVADIHRQQALHAHVCDKIAANLAGDADKLGGRALQVLANVRHEIRDAAWANPEDGGLLELDAMLVAPTRGGLSFARRRPDHGFWAPFADVWSGGLNHKVGTVAFATWVVTLLLCHHALRQGAWLSLPALGHSIWGLGAALYHGALGDALAAGLRGGLLALLALVLTILFWTLVLAALAWFYRRAERLEVPDDEAPDREHLREIAAREDSPGHAQNHIIAVTPLKRGLMRRLSLALALWGIRQSLLWFRTGFVVTMGTIHYARWFRVPGTHTLVFQSNYDGSWESYLEDFITRAHQGQTAAWSNGVGFPNSEWLINKGARDGDRFKRWVRRQQVPTDFWYSRYPQLTTQEIRRNALVQDGLARAYSDTAARAWLDLIGSAPRQEYELESEEIQSILFRGLKRAYFSACIPVRLPSDGRKSDWLMHVREHLSFGAYPKLDGALYLALSPTGIARFDSPQGDAALGVDMLRDFPSAFAGGMSARSKILRDPDPEAHGWRWRDAAPEPEANVADAVLLIYAPNCAALDQEISNHCAALEEHGGAVVHGVIRTLLLDEEGTVIDGTPRGRNAPKAVSHEHFGFRDGISQPVIRGTEQFTPGFDRHDLVEPGEFVLGYRNNQGYFPPAITVPAATDLGESLPILAQSTAFGHPDFAGRDDLLATRDFGRNGSFLVIRQLGQDVAGFRRFADGKAGELVAHYGEKELRATVGEHVDGDWVAAKMMGRWRDGRPLIGNPRRANEFNDQKPNNDFLYGRDDPRGHQCPLGAHIRRTNPRDSLEPDDPLEQTISNRHRMLRRGRSYVFDPAISDYVSEHAPEADVQRGMLFMCLCGDLERQFEFVQQSWATLPSFHGLTGEPDPITTDARLCEPRGYSIPTAAGPLALKEMQTFVEFHGGGYFFVPSRSAIDYLINLDGPRFNETRRWKDVLQALGASQADAGST</sequence>
<dbReference type="PROSITE" id="PS51404">
    <property type="entry name" value="DYP_PEROXIDASE"/>
    <property type="match status" value="1"/>
</dbReference>
<evidence type="ECO:0000256" key="4">
    <source>
        <dbReference type="ARBA" id="ARBA00022617"/>
    </source>
</evidence>
<evidence type="ECO:0000313" key="10">
    <source>
        <dbReference type="Proteomes" id="UP000309848"/>
    </source>
</evidence>
<dbReference type="InterPro" id="IPR017972">
    <property type="entry name" value="Cyt_P450_CS"/>
</dbReference>
<dbReference type="SUPFAM" id="SSF54909">
    <property type="entry name" value="Dimeric alpha+beta barrel"/>
    <property type="match status" value="1"/>
</dbReference>
<dbReference type="SUPFAM" id="SSF48264">
    <property type="entry name" value="Cytochrome P450"/>
    <property type="match status" value="1"/>
</dbReference>
<dbReference type="EMBL" id="SRXU01000004">
    <property type="protein sequence ID" value="TGX42296.1"/>
    <property type="molecule type" value="Genomic_DNA"/>
</dbReference>
<dbReference type="GO" id="GO:0005506">
    <property type="term" value="F:iron ion binding"/>
    <property type="evidence" value="ECO:0007669"/>
    <property type="project" value="InterPro"/>
</dbReference>
<name>A0A4S1WMF2_9SPHN</name>
<dbReference type="InterPro" id="IPR002397">
    <property type="entry name" value="Cyt_P450_B"/>
</dbReference>
<dbReference type="PANTHER" id="PTHR30521:SF4">
    <property type="entry name" value="DEFERROCHELATASE"/>
    <property type="match status" value="1"/>
</dbReference>
<keyword evidence="7" id="KW-0408">Iron</keyword>
<evidence type="ECO:0000256" key="3">
    <source>
        <dbReference type="ARBA" id="ARBA00022559"/>
    </source>
</evidence>
<dbReference type="GO" id="GO:0004497">
    <property type="term" value="F:monooxygenase activity"/>
    <property type="evidence" value="ECO:0007669"/>
    <property type="project" value="InterPro"/>
</dbReference>
<dbReference type="InterPro" id="IPR006314">
    <property type="entry name" value="Dyp_peroxidase"/>
</dbReference>
<proteinExistence type="inferred from homology"/>
<comment type="caution">
    <text evidence="9">The sequence shown here is derived from an EMBL/GenBank/DDBJ whole genome shotgun (WGS) entry which is preliminary data.</text>
</comment>
<dbReference type="PANTHER" id="PTHR30521">
    <property type="entry name" value="DEFERROCHELATASE/PEROXIDASE"/>
    <property type="match status" value="1"/>
</dbReference>
<gene>
    <name evidence="9" type="ORF">E5A74_10610</name>
</gene>
<evidence type="ECO:0000256" key="5">
    <source>
        <dbReference type="ARBA" id="ARBA00022723"/>
    </source>
</evidence>
<keyword evidence="8" id="KW-0472">Membrane</keyword>
<reference evidence="9 10" key="1">
    <citation type="submission" date="2019-04" db="EMBL/GenBank/DDBJ databases">
        <title>Sphingomonas psychrotolerans sp. nov., isolated from soil in the Tianshan Mountains, Xinjiang, China.</title>
        <authorList>
            <person name="Luo Y."/>
            <person name="Sheng H."/>
        </authorList>
    </citation>
    <scope>NUCLEOTIDE SEQUENCE [LARGE SCALE GENOMIC DNA]</scope>
    <source>
        <strain evidence="9 10">KIS18-15</strain>
    </source>
</reference>
<dbReference type="PROSITE" id="PS00086">
    <property type="entry name" value="CYTOCHROME_P450"/>
    <property type="match status" value="1"/>
</dbReference>
<dbReference type="GO" id="GO:0016705">
    <property type="term" value="F:oxidoreductase activity, acting on paired donors, with incorporation or reduction of molecular oxygen"/>
    <property type="evidence" value="ECO:0007669"/>
    <property type="project" value="InterPro"/>
</dbReference>
<dbReference type="RefSeq" id="WP_135984655.1">
    <property type="nucleotide sequence ID" value="NZ_SRXU01000004.1"/>
</dbReference>
<keyword evidence="8" id="KW-0812">Transmembrane</keyword>
<dbReference type="Pfam" id="PF00067">
    <property type="entry name" value="p450"/>
    <property type="match status" value="1"/>
</dbReference>
<evidence type="ECO:0000256" key="1">
    <source>
        <dbReference type="ARBA" id="ARBA00001970"/>
    </source>
</evidence>
<evidence type="ECO:0000313" key="9">
    <source>
        <dbReference type="EMBL" id="TGX42296.1"/>
    </source>
</evidence>
<protein>
    <submittedName>
        <fullName evidence="9">Cytochrome P450</fullName>
    </submittedName>
</protein>
<dbReference type="GO" id="GO:0005829">
    <property type="term" value="C:cytosol"/>
    <property type="evidence" value="ECO:0007669"/>
    <property type="project" value="TreeGrafter"/>
</dbReference>